<dbReference type="RefSeq" id="WP_042982228.1">
    <property type="nucleotide sequence ID" value="NZ_JMQC01000008.1"/>
</dbReference>
<name>A0A090YWW0_9BACI</name>
<dbReference type="EMBL" id="QVOD01000031">
    <property type="protein sequence ID" value="RFT64926.1"/>
    <property type="molecule type" value="Genomic_DNA"/>
</dbReference>
<evidence type="ECO:0000313" key="5">
    <source>
        <dbReference type="Proteomes" id="UP000264294"/>
    </source>
</evidence>
<evidence type="ECO:0000256" key="1">
    <source>
        <dbReference type="SAM" id="Phobius"/>
    </source>
</evidence>
<organism evidence="2 4">
    <name type="scientific">Bacillus clarus</name>
    <dbReference type="NCBI Taxonomy" id="2338372"/>
    <lineage>
        <taxon>Bacteria</taxon>
        <taxon>Bacillati</taxon>
        <taxon>Bacillota</taxon>
        <taxon>Bacilli</taxon>
        <taxon>Bacillales</taxon>
        <taxon>Bacillaceae</taxon>
        <taxon>Bacillus</taxon>
        <taxon>Bacillus cereus group</taxon>
    </lineage>
</organism>
<gene>
    <name evidence="3" type="ORF">D0U04_20895</name>
    <name evidence="2" type="ORF">DJ93_3444</name>
</gene>
<sequence>MTFKDRFLIYRKFFISSLIIYILSFIFGAFISNFLKFDLLPHAEAFDDLLYHNLILGMKLMVFGWISLGVLNTISLGYNGIFLGALTFSIIKHHGFTPILTGILPHGIIEIFAFLLFSTIGFESLRYVDFLKKKAKWDNTITYQKSFENSILIIVLAVILLLIAAWIETYVSHI</sequence>
<dbReference type="PATRIC" id="fig|1405.8.peg.3536"/>
<reference evidence="3 5" key="2">
    <citation type="submission" date="2018-08" db="EMBL/GenBank/DDBJ databases">
        <title>Bacillus clarus sp. nov. strain PS00077A.</title>
        <authorList>
            <person name="Mendez Acevedo M."/>
            <person name="Carroll L."/>
            <person name="Mukherjee M."/>
            <person name="Wiedmann M."/>
            <person name="Kovac J."/>
        </authorList>
    </citation>
    <scope>NUCLEOTIDE SEQUENCE [LARGE SCALE GENOMIC DNA]</scope>
    <source>
        <strain evidence="3 5">PS00077A</strain>
    </source>
</reference>
<dbReference type="InterPro" id="IPR002798">
    <property type="entry name" value="SpoIIM-like"/>
</dbReference>
<dbReference type="PANTHER" id="PTHR35337">
    <property type="entry name" value="SLR1478 PROTEIN"/>
    <property type="match status" value="1"/>
</dbReference>
<keyword evidence="1" id="KW-1133">Transmembrane helix</keyword>
<reference evidence="2 4" key="1">
    <citation type="submission" date="2014-04" db="EMBL/GenBank/DDBJ databases">
        <authorList>
            <person name="Bishop-Lilly K.A."/>
            <person name="Broomall S.M."/>
            <person name="Chain P.S."/>
            <person name="Chertkov O."/>
            <person name="Coyne S.R."/>
            <person name="Daligault H.E."/>
            <person name="Davenport K.W."/>
            <person name="Erkkila T."/>
            <person name="Frey K.G."/>
            <person name="Gibbons H.S."/>
            <person name="Gu W."/>
            <person name="Jaissle J."/>
            <person name="Johnson S.L."/>
            <person name="Koroleva G.I."/>
            <person name="Ladner J.T."/>
            <person name="Lo C.-C."/>
            <person name="Minogue T.D."/>
            <person name="Munk C."/>
            <person name="Palacios G.F."/>
            <person name="Redden C.L."/>
            <person name="Rosenzweig C.N."/>
            <person name="Scholz M.B."/>
            <person name="Teshima H."/>
            <person name="Xu Y."/>
        </authorList>
    </citation>
    <scope>NUCLEOTIDE SEQUENCE [LARGE SCALE GENOMIC DNA]</scope>
    <source>
        <strain evidence="2 4">BHP</strain>
    </source>
</reference>
<dbReference type="Pfam" id="PF01944">
    <property type="entry name" value="SpoIIM"/>
    <property type="match status" value="1"/>
</dbReference>
<feature type="transmembrane region" description="Helical" evidence="1">
    <location>
        <begin position="149"/>
        <end position="167"/>
    </location>
</feature>
<dbReference type="Proteomes" id="UP000029389">
    <property type="component" value="Unassembled WGS sequence"/>
</dbReference>
<protein>
    <submittedName>
        <fullName evidence="3">Stage II sporulation protein M</fullName>
    </submittedName>
</protein>
<keyword evidence="5" id="KW-1185">Reference proteome</keyword>
<proteinExistence type="predicted"/>
<accession>A0A090YWW0</accession>
<dbReference type="PANTHER" id="PTHR35337:SF1">
    <property type="entry name" value="SLR1478 PROTEIN"/>
    <property type="match status" value="1"/>
</dbReference>
<keyword evidence="1" id="KW-0472">Membrane</keyword>
<keyword evidence="1" id="KW-0812">Transmembrane</keyword>
<evidence type="ECO:0000313" key="4">
    <source>
        <dbReference type="Proteomes" id="UP000029389"/>
    </source>
</evidence>
<dbReference type="AlphaFoldDB" id="A0A090YWW0"/>
<evidence type="ECO:0000313" key="3">
    <source>
        <dbReference type="EMBL" id="RFT64926.1"/>
    </source>
</evidence>
<comment type="caution">
    <text evidence="2">The sequence shown here is derived from an EMBL/GenBank/DDBJ whole genome shotgun (WGS) entry which is preliminary data.</text>
</comment>
<feature type="transmembrane region" description="Helical" evidence="1">
    <location>
        <begin position="51"/>
        <end position="71"/>
    </location>
</feature>
<feature type="transmembrane region" description="Helical" evidence="1">
    <location>
        <begin position="78"/>
        <end position="96"/>
    </location>
</feature>
<dbReference type="Proteomes" id="UP000264294">
    <property type="component" value="Unassembled WGS sequence"/>
</dbReference>
<evidence type="ECO:0000313" key="2">
    <source>
        <dbReference type="EMBL" id="KFN02837.1"/>
    </source>
</evidence>
<feature type="transmembrane region" description="Helical" evidence="1">
    <location>
        <begin position="12"/>
        <end position="31"/>
    </location>
</feature>
<feature type="transmembrane region" description="Helical" evidence="1">
    <location>
        <begin position="108"/>
        <end position="128"/>
    </location>
</feature>
<dbReference type="EMBL" id="JMQC01000008">
    <property type="protein sequence ID" value="KFN02837.1"/>
    <property type="molecule type" value="Genomic_DNA"/>
</dbReference>